<accession>D8S5N9</accession>
<evidence type="ECO:0000256" key="8">
    <source>
        <dbReference type="SAM" id="MobiDB-lite"/>
    </source>
</evidence>
<evidence type="ECO:0000256" key="5">
    <source>
        <dbReference type="ARBA" id="ARBA00023125"/>
    </source>
</evidence>
<dbReference type="Pfam" id="PF05142">
    <property type="entry name" value="DUF702"/>
    <property type="match status" value="1"/>
</dbReference>
<dbReference type="KEGG" id="smo:SELMODRAFT_59269"/>
<feature type="region of interest" description="Disordered" evidence="8">
    <location>
        <begin position="43"/>
        <end position="66"/>
    </location>
</feature>
<evidence type="ECO:0000256" key="6">
    <source>
        <dbReference type="ARBA" id="ARBA00023159"/>
    </source>
</evidence>
<feature type="non-terminal residue" evidence="9">
    <location>
        <position position="122"/>
    </location>
</feature>
<dbReference type="HOGENOM" id="CLU_041493_3_1_1"/>
<proteinExistence type="inferred from homology"/>
<evidence type="ECO:0000256" key="4">
    <source>
        <dbReference type="ARBA" id="ARBA00022833"/>
    </source>
</evidence>
<dbReference type="GO" id="GO:0045893">
    <property type="term" value="P:positive regulation of DNA-templated transcription"/>
    <property type="evidence" value="ECO:0000318"/>
    <property type="project" value="GO_Central"/>
</dbReference>
<keyword evidence="10" id="KW-1185">Reference proteome</keyword>
<gene>
    <name evidence="9" type="ORF">SELMODRAFT_59269</name>
</gene>
<dbReference type="Gramene" id="EFJ20090">
    <property type="protein sequence ID" value="EFJ20090"/>
    <property type="gene ID" value="SELMODRAFT_59269"/>
</dbReference>
<sequence length="122" mass="13484">GNQAKKDCQFQRCRTCCKSRSFDCQTHVKSTWVPAAHRRNRGAAAHAGGDAMIDSSSYDHESSGLPRSKRARAAFPAEVRAQAVFRCVKLTSVEDGEDEYAYQTTVRIGGHIFKGVLHDRGI</sequence>
<dbReference type="InterPro" id="IPR006510">
    <property type="entry name" value="Znf_LRP1"/>
</dbReference>
<dbReference type="Proteomes" id="UP000001514">
    <property type="component" value="Unassembled WGS sequence"/>
</dbReference>
<comment type="subcellular location">
    <subcellularLocation>
        <location evidence="1">Nucleus</location>
    </subcellularLocation>
</comment>
<reference evidence="9 10" key="1">
    <citation type="journal article" date="2011" name="Science">
        <title>The Selaginella genome identifies genetic changes associated with the evolution of vascular plants.</title>
        <authorList>
            <person name="Banks J.A."/>
            <person name="Nishiyama T."/>
            <person name="Hasebe M."/>
            <person name="Bowman J.L."/>
            <person name="Gribskov M."/>
            <person name="dePamphilis C."/>
            <person name="Albert V.A."/>
            <person name="Aono N."/>
            <person name="Aoyama T."/>
            <person name="Ambrose B.A."/>
            <person name="Ashton N.W."/>
            <person name="Axtell M.J."/>
            <person name="Barker E."/>
            <person name="Barker M.S."/>
            <person name="Bennetzen J.L."/>
            <person name="Bonawitz N.D."/>
            <person name="Chapple C."/>
            <person name="Cheng C."/>
            <person name="Correa L.G."/>
            <person name="Dacre M."/>
            <person name="DeBarry J."/>
            <person name="Dreyer I."/>
            <person name="Elias M."/>
            <person name="Engstrom E.M."/>
            <person name="Estelle M."/>
            <person name="Feng L."/>
            <person name="Finet C."/>
            <person name="Floyd S.K."/>
            <person name="Frommer W.B."/>
            <person name="Fujita T."/>
            <person name="Gramzow L."/>
            <person name="Gutensohn M."/>
            <person name="Harholt J."/>
            <person name="Hattori M."/>
            <person name="Heyl A."/>
            <person name="Hirai T."/>
            <person name="Hiwatashi Y."/>
            <person name="Ishikawa M."/>
            <person name="Iwata M."/>
            <person name="Karol K.G."/>
            <person name="Koehler B."/>
            <person name="Kolukisaoglu U."/>
            <person name="Kubo M."/>
            <person name="Kurata T."/>
            <person name="Lalonde S."/>
            <person name="Li K."/>
            <person name="Li Y."/>
            <person name="Litt A."/>
            <person name="Lyons E."/>
            <person name="Manning G."/>
            <person name="Maruyama T."/>
            <person name="Michael T.P."/>
            <person name="Mikami K."/>
            <person name="Miyazaki S."/>
            <person name="Morinaga S."/>
            <person name="Murata T."/>
            <person name="Mueller-Roeber B."/>
            <person name="Nelson D.R."/>
            <person name="Obara M."/>
            <person name="Oguri Y."/>
            <person name="Olmstead R.G."/>
            <person name="Onodera N."/>
            <person name="Petersen B.L."/>
            <person name="Pils B."/>
            <person name="Prigge M."/>
            <person name="Rensing S.A."/>
            <person name="Riano-Pachon D.M."/>
            <person name="Roberts A.W."/>
            <person name="Sato Y."/>
            <person name="Scheller H.V."/>
            <person name="Schulz B."/>
            <person name="Schulz C."/>
            <person name="Shakirov E.V."/>
            <person name="Shibagaki N."/>
            <person name="Shinohara N."/>
            <person name="Shippen D.E."/>
            <person name="Soerensen I."/>
            <person name="Sotooka R."/>
            <person name="Sugimoto N."/>
            <person name="Sugita M."/>
            <person name="Sumikawa N."/>
            <person name="Tanurdzic M."/>
            <person name="Theissen G."/>
            <person name="Ulvskov P."/>
            <person name="Wakazuki S."/>
            <person name="Weng J.K."/>
            <person name="Willats W.W."/>
            <person name="Wipf D."/>
            <person name="Wolf P.G."/>
            <person name="Yang L."/>
            <person name="Zimmer A.D."/>
            <person name="Zhu Q."/>
            <person name="Mitros T."/>
            <person name="Hellsten U."/>
            <person name="Loque D."/>
            <person name="Otillar R."/>
            <person name="Salamov A."/>
            <person name="Schmutz J."/>
            <person name="Shapiro H."/>
            <person name="Lindquist E."/>
            <person name="Lucas S."/>
            <person name="Rokhsar D."/>
            <person name="Grigoriev I.V."/>
        </authorList>
    </citation>
    <scope>NUCLEOTIDE SEQUENCE [LARGE SCALE GENOMIC DNA]</scope>
</reference>
<keyword evidence="6" id="KW-0010">Activator</keyword>
<dbReference type="GO" id="GO:0046872">
    <property type="term" value="F:metal ion binding"/>
    <property type="evidence" value="ECO:0007669"/>
    <property type="project" value="UniProtKB-KW"/>
</dbReference>
<dbReference type="InterPro" id="IPR006511">
    <property type="entry name" value="SHI_C"/>
</dbReference>
<feature type="non-terminal residue" evidence="9">
    <location>
        <position position="1"/>
    </location>
</feature>
<comment type="similarity">
    <text evidence="2">Belongs to the SHI protein family.</text>
</comment>
<dbReference type="OMA" id="KECLYMR"/>
<organism evidence="10">
    <name type="scientific">Selaginella moellendorffii</name>
    <name type="common">Spikemoss</name>
    <dbReference type="NCBI Taxonomy" id="88036"/>
    <lineage>
        <taxon>Eukaryota</taxon>
        <taxon>Viridiplantae</taxon>
        <taxon>Streptophyta</taxon>
        <taxon>Embryophyta</taxon>
        <taxon>Tracheophyta</taxon>
        <taxon>Lycopodiopsida</taxon>
        <taxon>Selaginellales</taxon>
        <taxon>Selaginellaceae</taxon>
        <taxon>Selaginella</taxon>
    </lineage>
</organism>
<keyword evidence="5" id="KW-0238">DNA-binding</keyword>
<dbReference type="GO" id="GO:0003677">
    <property type="term" value="F:DNA binding"/>
    <property type="evidence" value="ECO:0000318"/>
    <property type="project" value="GO_Central"/>
</dbReference>
<dbReference type="NCBIfam" id="TIGR01624">
    <property type="entry name" value="LRP1_Cterm"/>
    <property type="match status" value="1"/>
</dbReference>
<dbReference type="NCBIfam" id="TIGR01623">
    <property type="entry name" value="put_zinc_LRP1"/>
    <property type="match status" value="1"/>
</dbReference>
<keyword evidence="7" id="KW-0539">Nucleus</keyword>
<keyword evidence="4" id="KW-0862">Zinc</keyword>
<dbReference type="InParanoid" id="D8S5N9"/>
<evidence type="ECO:0000313" key="9">
    <source>
        <dbReference type="EMBL" id="EFJ20090.1"/>
    </source>
</evidence>
<dbReference type="PANTHER" id="PTHR31604">
    <property type="entry name" value="PROTEIN LATERAL ROOT PRIMORDIUM 1"/>
    <property type="match status" value="1"/>
</dbReference>
<evidence type="ECO:0000256" key="3">
    <source>
        <dbReference type="ARBA" id="ARBA00022723"/>
    </source>
</evidence>
<evidence type="ECO:0000256" key="1">
    <source>
        <dbReference type="ARBA" id="ARBA00004123"/>
    </source>
</evidence>
<dbReference type="AlphaFoldDB" id="D8S5N9"/>
<keyword evidence="3" id="KW-0479">Metal-binding</keyword>
<dbReference type="PANTHER" id="PTHR31604:SF30">
    <property type="entry name" value="PROTEIN LATERAL ROOT PRIMORDIUM 1"/>
    <property type="match status" value="1"/>
</dbReference>
<dbReference type="EMBL" id="GL377603">
    <property type="protein sequence ID" value="EFJ20090.1"/>
    <property type="molecule type" value="Genomic_DNA"/>
</dbReference>
<dbReference type="eggNOG" id="ENOG502R801">
    <property type="taxonomic scope" value="Eukaryota"/>
</dbReference>
<evidence type="ECO:0000256" key="7">
    <source>
        <dbReference type="ARBA" id="ARBA00023242"/>
    </source>
</evidence>
<dbReference type="InterPro" id="IPR007818">
    <property type="entry name" value="SHI"/>
</dbReference>
<name>D8S5N9_SELML</name>
<dbReference type="GO" id="GO:0003700">
    <property type="term" value="F:DNA-binding transcription factor activity"/>
    <property type="evidence" value="ECO:0007669"/>
    <property type="project" value="InterPro"/>
</dbReference>
<dbReference type="GO" id="GO:0005634">
    <property type="term" value="C:nucleus"/>
    <property type="evidence" value="ECO:0000318"/>
    <property type="project" value="GO_Central"/>
</dbReference>
<protein>
    <submittedName>
        <fullName evidence="9">Uncharacterized protein</fullName>
    </submittedName>
</protein>
<evidence type="ECO:0000313" key="10">
    <source>
        <dbReference type="Proteomes" id="UP000001514"/>
    </source>
</evidence>
<evidence type="ECO:0000256" key="2">
    <source>
        <dbReference type="ARBA" id="ARBA00006911"/>
    </source>
</evidence>